<dbReference type="GO" id="GO:0031146">
    <property type="term" value="P:SCF-dependent proteasomal ubiquitin-dependent protein catabolic process"/>
    <property type="evidence" value="ECO:0007669"/>
    <property type="project" value="TreeGrafter"/>
</dbReference>
<dbReference type="AlphaFoldDB" id="A0A834LTX2"/>
<comment type="caution">
    <text evidence="2">The sequence shown here is derived from an EMBL/GenBank/DDBJ whole genome shotgun (WGS) entry which is preliminary data.</text>
</comment>
<dbReference type="OrthoDB" id="1715155at2759"/>
<feature type="domain" description="F-box/LRR-repeat protein 15-like leucin rich repeat" evidence="1">
    <location>
        <begin position="272"/>
        <end position="588"/>
    </location>
</feature>
<dbReference type="EMBL" id="WJXA01000001">
    <property type="protein sequence ID" value="KAF7152290.1"/>
    <property type="molecule type" value="Genomic_DNA"/>
</dbReference>
<protein>
    <recommendedName>
        <fullName evidence="1">F-box/LRR-repeat protein 15-like leucin rich repeat domain-containing protein</fullName>
    </recommendedName>
</protein>
<evidence type="ECO:0000313" key="3">
    <source>
        <dbReference type="Proteomes" id="UP000626092"/>
    </source>
</evidence>
<dbReference type="PANTHER" id="PTHR13318">
    <property type="entry name" value="PARTNER OF PAIRED, ISOFORM B-RELATED"/>
    <property type="match status" value="1"/>
</dbReference>
<dbReference type="SUPFAM" id="SSF52047">
    <property type="entry name" value="RNI-like"/>
    <property type="match status" value="2"/>
</dbReference>
<evidence type="ECO:0000313" key="2">
    <source>
        <dbReference type="EMBL" id="KAF7152290.1"/>
    </source>
</evidence>
<dbReference type="InterPro" id="IPR057207">
    <property type="entry name" value="FBXL15_LRR"/>
</dbReference>
<evidence type="ECO:0000259" key="1">
    <source>
        <dbReference type="Pfam" id="PF25372"/>
    </source>
</evidence>
<dbReference type="InterPro" id="IPR006553">
    <property type="entry name" value="Leu-rich_rpt_Cys-con_subtyp"/>
</dbReference>
<gene>
    <name evidence="2" type="ORF">RHSIM_Rhsim01G0031200</name>
</gene>
<accession>A0A834LTX2</accession>
<dbReference type="InterPro" id="IPR036047">
    <property type="entry name" value="F-box-like_dom_sf"/>
</dbReference>
<dbReference type="InterPro" id="IPR032675">
    <property type="entry name" value="LRR_dom_sf"/>
</dbReference>
<dbReference type="GO" id="GO:0019005">
    <property type="term" value="C:SCF ubiquitin ligase complex"/>
    <property type="evidence" value="ECO:0007669"/>
    <property type="project" value="TreeGrafter"/>
</dbReference>
<keyword evidence="3" id="KW-1185">Reference proteome</keyword>
<dbReference type="PANTHER" id="PTHR13318:SF238">
    <property type="entry name" value="F-BOX DOMAIN-CONTAINING PROTEIN"/>
    <property type="match status" value="1"/>
</dbReference>
<proteinExistence type="predicted"/>
<dbReference type="Proteomes" id="UP000626092">
    <property type="component" value="Unassembled WGS sequence"/>
</dbReference>
<sequence length="610" mass="69288">MKKQRHGYFPDDCWELIFQKLREDDERDLHSVSLVSKRFLSISNRVKLSLKVNDKTIPLLPNLLQRFRHIESIVIDDTDSHNDIDGVVHQISQSGVLNLQAITFSSSAEPPRDGFKALALNKNMKNKLKVLDCSGLISIQDDDLVLIADCFPRLEELRISASDYMCDDEVAARITDDGVDALASKLKELKKIDFEGNTCFITDQSLISLSTNCVKLREINLRIYRGGQDFVTEDGVDFVVQHSPNLTSLLLQLRSLQPSTFSFTIGNPFTHAKNLHSLTMFQELVTDKRICLVAKARPPLKKLELMGFMGRYREIHGALKLLLQACQSTLEELTLGVWCFELEDTGIADLAPYLSNLTSIDLHEHFHLTCVTFCTLTKYCPSLQKLKMGLMGKYSRGQEIDTLSQDYTHKNYRMRHLDICETMWLNDSTLINFGRVCPNLQFLCVRECPRLTNVGIVEVLRRCPEITQLNINGLQVSDVFGRYSDDHSVLLNLKTLKARGTEIDDNGMAMIGTRCRNLRYLDIGDCEKVTDKGVMEVVRNCQRLRDIILDDCEKVSSCTLPLMLLSRPSLRNIDPPCIDDLSKQLINLFLSFNCRVGDSSMSNDFSCLLH</sequence>
<dbReference type="Gene3D" id="3.80.10.10">
    <property type="entry name" value="Ribonuclease Inhibitor"/>
    <property type="match status" value="2"/>
</dbReference>
<reference evidence="2" key="1">
    <citation type="submission" date="2019-11" db="EMBL/GenBank/DDBJ databases">
        <authorList>
            <person name="Liu Y."/>
            <person name="Hou J."/>
            <person name="Li T.-Q."/>
            <person name="Guan C.-H."/>
            <person name="Wu X."/>
            <person name="Wu H.-Z."/>
            <person name="Ling F."/>
            <person name="Zhang R."/>
            <person name="Shi X.-G."/>
            <person name="Ren J.-P."/>
            <person name="Chen E.-F."/>
            <person name="Sun J.-M."/>
        </authorList>
    </citation>
    <scope>NUCLEOTIDE SEQUENCE</scope>
    <source>
        <strain evidence="2">Adult_tree_wgs_1</strain>
        <tissue evidence="2">Leaves</tissue>
    </source>
</reference>
<dbReference type="Pfam" id="PF25372">
    <property type="entry name" value="DUF7885"/>
    <property type="match status" value="1"/>
</dbReference>
<dbReference type="SUPFAM" id="SSF81383">
    <property type="entry name" value="F-box domain"/>
    <property type="match status" value="1"/>
</dbReference>
<organism evidence="2 3">
    <name type="scientific">Rhododendron simsii</name>
    <name type="common">Sims's rhododendron</name>
    <dbReference type="NCBI Taxonomy" id="118357"/>
    <lineage>
        <taxon>Eukaryota</taxon>
        <taxon>Viridiplantae</taxon>
        <taxon>Streptophyta</taxon>
        <taxon>Embryophyta</taxon>
        <taxon>Tracheophyta</taxon>
        <taxon>Spermatophyta</taxon>
        <taxon>Magnoliopsida</taxon>
        <taxon>eudicotyledons</taxon>
        <taxon>Gunneridae</taxon>
        <taxon>Pentapetalae</taxon>
        <taxon>asterids</taxon>
        <taxon>Ericales</taxon>
        <taxon>Ericaceae</taxon>
        <taxon>Ericoideae</taxon>
        <taxon>Rhodoreae</taxon>
        <taxon>Rhododendron</taxon>
    </lineage>
</organism>
<name>A0A834LTX2_RHOSS</name>
<dbReference type="SMART" id="SM00367">
    <property type="entry name" value="LRR_CC"/>
    <property type="match status" value="5"/>
</dbReference>